<feature type="domain" description="LUD" evidence="1">
    <location>
        <begin position="90"/>
        <end position="184"/>
    </location>
</feature>
<dbReference type="Proteomes" id="UP000183077">
    <property type="component" value="Unassembled WGS sequence"/>
</dbReference>
<dbReference type="EMBL" id="FNYS01000023">
    <property type="protein sequence ID" value="SEJ30955.1"/>
    <property type="molecule type" value="Genomic_DNA"/>
</dbReference>
<dbReference type="Gene3D" id="3.40.50.10420">
    <property type="entry name" value="NagB/RpiA/CoA transferase-like"/>
    <property type="match status" value="1"/>
</dbReference>
<dbReference type="GeneID" id="82258433"/>
<evidence type="ECO:0000313" key="5">
    <source>
        <dbReference type="Proteomes" id="UP000183077"/>
    </source>
</evidence>
<dbReference type="RefSeq" id="WP_038985366.1">
    <property type="nucleotide sequence ID" value="NZ_FNYS01000023.1"/>
</dbReference>
<organism evidence="2 4">
    <name type="scientific">Myroides marinus</name>
    <dbReference type="NCBI Taxonomy" id="703342"/>
    <lineage>
        <taxon>Bacteria</taxon>
        <taxon>Pseudomonadati</taxon>
        <taxon>Bacteroidota</taxon>
        <taxon>Flavobacteriia</taxon>
        <taxon>Flavobacteriales</taxon>
        <taxon>Flavobacteriaceae</taxon>
        <taxon>Myroides</taxon>
    </lineage>
</organism>
<evidence type="ECO:0000259" key="1">
    <source>
        <dbReference type="Pfam" id="PF02589"/>
    </source>
</evidence>
<accession>A0A163X9K6</accession>
<protein>
    <submittedName>
        <fullName evidence="2">Lactate utilization protein B/C</fullName>
    </submittedName>
    <submittedName>
        <fullName evidence="3">Uncharacterized ACR, YkgG family COG1556</fullName>
    </submittedName>
</protein>
<dbReference type="OrthoDB" id="1425114at2"/>
<dbReference type="Pfam" id="PF02589">
    <property type="entry name" value="LUD_dom"/>
    <property type="match status" value="1"/>
</dbReference>
<dbReference type="Proteomes" id="UP000076630">
    <property type="component" value="Unassembled WGS sequence"/>
</dbReference>
<dbReference type="InterPro" id="IPR024185">
    <property type="entry name" value="FTHF_cligase-like_sf"/>
</dbReference>
<reference evidence="2 4" key="1">
    <citation type="submission" date="2016-01" db="EMBL/GenBank/DDBJ databases">
        <title>Whole genome sequencing of Myroides marinus L41.</title>
        <authorList>
            <person name="Hong K.W."/>
        </authorList>
    </citation>
    <scope>NUCLEOTIDE SEQUENCE [LARGE SCALE GENOMIC DNA]</scope>
    <source>
        <strain evidence="2 4">L41</strain>
    </source>
</reference>
<dbReference type="EMBL" id="LQNU01000070">
    <property type="protein sequence ID" value="KZE77541.1"/>
    <property type="molecule type" value="Genomic_DNA"/>
</dbReference>
<evidence type="ECO:0000313" key="2">
    <source>
        <dbReference type="EMBL" id="KZE77541.1"/>
    </source>
</evidence>
<dbReference type="InterPro" id="IPR003741">
    <property type="entry name" value="LUD_dom"/>
</dbReference>
<name>A0A163X9K6_9FLAO</name>
<reference evidence="3 5" key="2">
    <citation type="submission" date="2016-10" db="EMBL/GenBank/DDBJ databases">
        <authorList>
            <person name="de Groot N.N."/>
        </authorList>
    </citation>
    <scope>NUCLEOTIDE SEQUENCE [LARGE SCALE GENOMIC DNA]</scope>
    <source>
        <strain evidence="3 5">DSM 23048</strain>
    </source>
</reference>
<gene>
    <name evidence="2" type="ORF">AV926_14320</name>
    <name evidence="3" type="ORF">SAMN04488018_12342</name>
</gene>
<keyword evidence="4" id="KW-1185">Reference proteome</keyword>
<evidence type="ECO:0000313" key="3">
    <source>
        <dbReference type="EMBL" id="SEJ30955.1"/>
    </source>
</evidence>
<proteinExistence type="predicted"/>
<dbReference type="SUPFAM" id="SSF100950">
    <property type="entry name" value="NagB/RpiA/CoA transferase-like"/>
    <property type="match status" value="1"/>
</dbReference>
<sequence length="203" mass="23401">MSFFKKLIQVFQPSDLVEDNPTVHRSQYLPEQKLPVDELFTLNFNDNGGKFLYCESVDELNEAFINILVENDWFETEALTYETSLFSMLQENNIKYSEVKNPTFFFSGCENLIAEDGSILFCDKQIKNNKAHDLPDNIVIVARTSQMTRTKSDGLREIKRKYGSALPTNITAFNYFKPSSNESDFLGYGRSPKNLYLLLLEDL</sequence>
<evidence type="ECO:0000313" key="4">
    <source>
        <dbReference type="Proteomes" id="UP000076630"/>
    </source>
</evidence>
<dbReference type="AlphaFoldDB" id="A0A163X9K6"/>
<dbReference type="InterPro" id="IPR037171">
    <property type="entry name" value="NagB/RpiA_transferase-like"/>
</dbReference>